<organism evidence="1 2">
    <name type="scientific">Thelohanellus kitauei</name>
    <name type="common">Myxosporean</name>
    <dbReference type="NCBI Taxonomy" id="669202"/>
    <lineage>
        <taxon>Eukaryota</taxon>
        <taxon>Metazoa</taxon>
        <taxon>Cnidaria</taxon>
        <taxon>Myxozoa</taxon>
        <taxon>Myxosporea</taxon>
        <taxon>Bivalvulida</taxon>
        <taxon>Platysporina</taxon>
        <taxon>Myxobolidae</taxon>
        <taxon>Thelohanellus</taxon>
    </lineage>
</organism>
<sequence>MSPNPDFGPSFLHHLGQPEGALKIRSGACGLVWLARASRLFTLAALRGILLESLLLGDTNRFSPFTFTKLIIDKKWSSARTKNEAVFNYCIAPFALEEITKDLDVTL</sequence>
<evidence type="ECO:0000313" key="1">
    <source>
        <dbReference type="EMBL" id="KII73338.1"/>
    </source>
</evidence>
<comment type="caution">
    <text evidence="1">The sequence shown here is derived from an EMBL/GenBank/DDBJ whole genome shotgun (WGS) entry which is preliminary data.</text>
</comment>
<gene>
    <name evidence="1" type="ORF">RF11_05686</name>
</gene>
<dbReference type="AlphaFoldDB" id="A0A0C2JV86"/>
<reference evidence="1 2" key="1">
    <citation type="journal article" date="2014" name="Genome Biol. Evol.">
        <title>The genome of the myxosporean Thelohanellus kitauei shows adaptations to nutrient acquisition within its fish host.</title>
        <authorList>
            <person name="Yang Y."/>
            <person name="Xiong J."/>
            <person name="Zhou Z."/>
            <person name="Huo F."/>
            <person name="Miao W."/>
            <person name="Ran C."/>
            <person name="Liu Y."/>
            <person name="Zhang J."/>
            <person name="Feng J."/>
            <person name="Wang M."/>
            <person name="Wang M."/>
            <person name="Wang L."/>
            <person name="Yao B."/>
        </authorList>
    </citation>
    <scope>NUCLEOTIDE SEQUENCE [LARGE SCALE GENOMIC DNA]</scope>
    <source>
        <strain evidence="1">Wuqing</strain>
    </source>
</reference>
<protein>
    <submittedName>
        <fullName evidence="1">Uncharacterized protein</fullName>
    </submittedName>
</protein>
<evidence type="ECO:0000313" key="2">
    <source>
        <dbReference type="Proteomes" id="UP000031668"/>
    </source>
</evidence>
<accession>A0A0C2JV86</accession>
<dbReference type="EMBL" id="JWZT01000881">
    <property type="protein sequence ID" value="KII73338.1"/>
    <property type="molecule type" value="Genomic_DNA"/>
</dbReference>
<dbReference type="Proteomes" id="UP000031668">
    <property type="component" value="Unassembled WGS sequence"/>
</dbReference>
<proteinExistence type="predicted"/>
<name>A0A0C2JV86_THEKT</name>
<keyword evidence="2" id="KW-1185">Reference proteome</keyword>